<dbReference type="Gene3D" id="3.30.565.10">
    <property type="entry name" value="Histidine kinase-like ATPase, C-terminal domain"/>
    <property type="match status" value="1"/>
</dbReference>
<evidence type="ECO:0000259" key="2">
    <source>
        <dbReference type="Pfam" id="PF13581"/>
    </source>
</evidence>
<dbReference type="EMBL" id="SNYN01000007">
    <property type="protein sequence ID" value="TDQ52255.1"/>
    <property type="molecule type" value="Genomic_DNA"/>
</dbReference>
<keyword evidence="1" id="KW-0418">Kinase</keyword>
<dbReference type="PANTHER" id="PTHR35526">
    <property type="entry name" value="ANTI-SIGMA-F FACTOR RSBW-RELATED"/>
    <property type="match status" value="1"/>
</dbReference>
<dbReference type="Pfam" id="PF13581">
    <property type="entry name" value="HATPase_c_2"/>
    <property type="match status" value="1"/>
</dbReference>
<comment type="caution">
    <text evidence="4">The sequence shown here is derived from an EMBL/GenBank/DDBJ whole genome shotgun (WGS) entry which is preliminary data.</text>
</comment>
<dbReference type="InterPro" id="IPR025847">
    <property type="entry name" value="MEDS_domain"/>
</dbReference>
<organism evidence="4 5">
    <name type="scientific">Actinorugispora endophytica</name>
    <dbReference type="NCBI Taxonomy" id="1605990"/>
    <lineage>
        <taxon>Bacteria</taxon>
        <taxon>Bacillati</taxon>
        <taxon>Actinomycetota</taxon>
        <taxon>Actinomycetes</taxon>
        <taxon>Streptosporangiales</taxon>
        <taxon>Nocardiopsidaceae</taxon>
        <taxon>Actinorugispora</taxon>
    </lineage>
</organism>
<feature type="domain" description="MEDS" evidence="3">
    <location>
        <begin position="19"/>
        <end position="162"/>
    </location>
</feature>
<dbReference type="InterPro" id="IPR036890">
    <property type="entry name" value="HATPase_C_sf"/>
</dbReference>
<evidence type="ECO:0000313" key="4">
    <source>
        <dbReference type="EMBL" id="TDQ52255.1"/>
    </source>
</evidence>
<keyword evidence="1" id="KW-0808">Transferase</keyword>
<protein>
    <submittedName>
        <fullName evidence="4">Anti-sigma regulatory factor (Ser/Thr protein kinase)</fullName>
    </submittedName>
</protein>
<dbReference type="GO" id="GO:0004674">
    <property type="term" value="F:protein serine/threonine kinase activity"/>
    <property type="evidence" value="ECO:0007669"/>
    <property type="project" value="UniProtKB-KW"/>
</dbReference>
<evidence type="ECO:0000259" key="3">
    <source>
        <dbReference type="Pfam" id="PF14417"/>
    </source>
</evidence>
<dbReference type="OrthoDB" id="3748385at2"/>
<accession>A0A4R6V0V5</accession>
<gene>
    <name evidence="4" type="ORF">EV190_10787</name>
</gene>
<dbReference type="InterPro" id="IPR050267">
    <property type="entry name" value="Anti-sigma-factor_SerPK"/>
</dbReference>
<dbReference type="Pfam" id="PF14417">
    <property type="entry name" value="MEDS"/>
    <property type="match status" value="1"/>
</dbReference>
<keyword evidence="5" id="KW-1185">Reference proteome</keyword>
<dbReference type="RefSeq" id="WP_133741605.1">
    <property type="nucleotide sequence ID" value="NZ_SNYN01000007.1"/>
</dbReference>
<reference evidence="4 5" key="1">
    <citation type="submission" date="2019-03" db="EMBL/GenBank/DDBJ databases">
        <title>Genomic Encyclopedia of Type Strains, Phase IV (KMG-IV): sequencing the most valuable type-strain genomes for metagenomic binning, comparative biology and taxonomic classification.</title>
        <authorList>
            <person name="Goeker M."/>
        </authorList>
    </citation>
    <scope>NUCLEOTIDE SEQUENCE [LARGE SCALE GENOMIC DNA]</scope>
    <source>
        <strain evidence="4 5">DSM 46770</strain>
    </source>
</reference>
<dbReference type="AlphaFoldDB" id="A0A4R6V0V5"/>
<keyword evidence="1" id="KW-0723">Serine/threonine-protein kinase</keyword>
<dbReference type="SUPFAM" id="SSF55874">
    <property type="entry name" value="ATPase domain of HSP90 chaperone/DNA topoisomerase II/histidine kinase"/>
    <property type="match status" value="1"/>
</dbReference>
<dbReference type="Proteomes" id="UP000295281">
    <property type="component" value="Unassembled WGS sequence"/>
</dbReference>
<proteinExistence type="predicted"/>
<dbReference type="InterPro" id="IPR003594">
    <property type="entry name" value="HATPase_dom"/>
</dbReference>
<feature type="domain" description="Histidine kinase/HSP90-like ATPase" evidence="2">
    <location>
        <begin position="206"/>
        <end position="315"/>
    </location>
</feature>
<name>A0A4R6V0V5_9ACTN</name>
<sequence>MSPTELTTDRDGGAAPFEHLGLLYRTAADYLTGTVPFVRTALSAGDPVLVAAPKANLDLVRSALGSDARRVGFADMTVAGRNPGRILPGVLLDFADSHPERRVSIIGEPVWPGRTDIEYPACVIHEALINTVFAGRDAAILCPYDAQRLSPRALADAHRTHPVMEHLGTRRPSDAYADPLDVAAGFNQPLPAPPPETATAAYRGQASLTDVRRFVTQQAEAAGLAADRTAELTVAVNELVSNTIEHTTGGGSVAAWSERDTFVCQVEDTGHLADPLIGRLRPAGGASRGRGLVFVNHLCDLVRIHTRPGRTAIRLHVLLSASGP</sequence>
<dbReference type="PANTHER" id="PTHR35526:SF3">
    <property type="entry name" value="ANTI-SIGMA-F FACTOR RSBW"/>
    <property type="match status" value="1"/>
</dbReference>
<dbReference type="InterPro" id="IPR047718">
    <property type="entry name" value="RsbA-like_anti_sig"/>
</dbReference>
<evidence type="ECO:0000313" key="5">
    <source>
        <dbReference type="Proteomes" id="UP000295281"/>
    </source>
</evidence>
<dbReference type="CDD" id="cd16936">
    <property type="entry name" value="HATPase_RsbW-like"/>
    <property type="match status" value="1"/>
</dbReference>
<evidence type="ECO:0000256" key="1">
    <source>
        <dbReference type="ARBA" id="ARBA00022527"/>
    </source>
</evidence>
<dbReference type="NCBIfam" id="NF041045">
    <property type="entry name" value="RsbA_anti_sig"/>
    <property type="match status" value="1"/>
</dbReference>